<dbReference type="AlphaFoldDB" id="A0A938WYG6"/>
<reference evidence="3" key="2">
    <citation type="journal article" date="2021" name="Sci. Rep.">
        <title>The distribution of antibiotic resistance genes in chicken gut microbiota commensals.</title>
        <authorList>
            <person name="Juricova H."/>
            <person name="Matiasovicova J."/>
            <person name="Kubasova T."/>
            <person name="Cejkova D."/>
            <person name="Rychlik I."/>
        </authorList>
    </citation>
    <scope>NUCLEOTIDE SEQUENCE</scope>
    <source>
        <strain evidence="3">An836</strain>
    </source>
</reference>
<reference evidence="3" key="1">
    <citation type="submission" date="2020-08" db="EMBL/GenBank/DDBJ databases">
        <authorList>
            <person name="Cejkova D."/>
            <person name="Kubasova T."/>
            <person name="Jahodarova E."/>
            <person name="Rychlik I."/>
        </authorList>
    </citation>
    <scope>NUCLEOTIDE SEQUENCE</scope>
    <source>
        <strain evidence="3">An836</strain>
    </source>
</reference>
<evidence type="ECO:0000256" key="2">
    <source>
        <dbReference type="SAM" id="Phobius"/>
    </source>
</evidence>
<keyword evidence="2" id="KW-0472">Membrane</keyword>
<feature type="transmembrane region" description="Helical" evidence="2">
    <location>
        <begin position="101"/>
        <end position="125"/>
    </location>
</feature>
<organism evidence="3 4">
    <name type="scientific">Bifidobacterium pullorum subsp. saeculare</name>
    <dbReference type="NCBI Taxonomy" id="78257"/>
    <lineage>
        <taxon>Bacteria</taxon>
        <taxon>Bacillati</taxon>
        <taxon>Actinomycetota</taxon>
        <taxon>Actinomycetes</taxon>
        <taxon>Bifidobacteriales</taxon>
        <taxon>Bifidobacteriaceae</taxon>
        <taxon>Bifidobacterium</taxon>
    </lineage>
</organism>
<feature type="compositionally biased region" description="Polar residues" evidence="1">
    <location>
        <begin position="133"/>
        <end position="145"/>
    </location>
</feature>
<keyword evidence="2" id="KW-0812">Transmembrane</keyword>
<feature type="region of interest" description="Disordered" evidence="1">
    <location>
        <begin position="130"/>
        <end position="189"/>
    </location>
</feature>
<dbReference type="Proteomes" id="UP000718821">
    <property type="component" value="Unassembled WGS sequence"/>
</dbReference>
<evidence type="ECO:0000313" key="3">
    <source>
        <dbReference type="EMBL" id="MBM6699338.1"/>
    </source>
</evidence>
<dbReference type="RefSeq" id="WP_204467989.1">
    <property type="nucleotide sequence ID" value="NZ_JACLYU010000003.1"/>
</dbReference>
<accession>A0A938WYG6</accession>
<protein>
    <submittedName>
        <fullName evidence="3">DUF4839 domain-containing protein</fullName>
    </submittedName>
</protein>
<dbReference type="InterPro" id="IPR032290">
    <property type="entry name" value="DUF4839"/>
</dbReference>
<proteinExistence type="predicted"/>
<comment type="caution">
    <text evidence="3">The sequence shown here is derived from an EMBL/GenBank/DDBJ whole genome shotgun (WGS) entry which is preliminary data.</text>
</comment>
<feature type="compositionally biased region" description="Polar residues" evidence="1">
    <location>
        <begin position="168"/>
        <end position="182"/>
    </location>
</feature>
<sequence length="375" mass="40040">MGDFLKGLDELRKQAQQSAQEFVKSDAVQNMTAQAKESASHLAHQATDTSRKAMGIAASTMQQAVDSAREKTEQKNAAPIPLKQPQKAMSRTERKGDRRNAIIAVAVSFGALVAIIVFCLIMSMVSGEDESVSNDARQTTQSQTDVNHREDNDKSSDMGDAKNDGSKTGKQPAENNEQQSKTAEVDVNALTGRDAKQVVAELEGSGIKTIVHISGGTDDQTSTVSGAAPGSYTVESATKQDDMVELTVKLNVINAQNNPEFAALLSGPETGDAVASFASAYSGRTIEFDGYTAAVQRHENYKTRFDYLILSGDAGSVSGGPNFHFSDVNYYDLHLSANAPETFGTGLNIHVIATVEGYSSATGLFELKPVTISMR</sequence>
<keyword evidence="2" id="KW-1133">Transmembrane helix</keyword>
<feature type="compositionally biased region" description="Basic and acidic residues" evidence="1">
    <location>
        <begin position="146"/>
        <end position="167"/>
    </location>
</feature>
<dbReference type="Pfam" id="PF16127">
    <property type="entry name" value="DUF4839"/>
    <property type="match status" value="1"/>
</dbReference>
<gene>
    <name evidence="3" type="ORF">H7U32_03175</name>
</gene>
<evidence type="ECO:0000256" key="1">
    <source>
        <dbReference type="SAM" id="MobiDB-lite"/>
    </source>
</evidence>
<feature type="region of interest" description="Disordered" evidence="1">
    <location>
        <begin position="60"/>
        <end position="96"/>
    </location>
</feature>
<keyword evidence="4" id="KW-1185">Reference proteome</keyword>
<dbReference type="EMBL" id="JACLYU010000003">
    <property type="protein sequence ID" value="MBM6699338.1"/>
    <property type="molecule type" value="Genomic_DNA"/>
</dbReference>
<name>A0A938WYG6_9BIFI</name>
<evidence type="ECO:0000313" key="4">
    <source>
        <dbReference type="Proteomes" id="UP000718821"/>
    </source>
</evidence>